<dbReference type="Proteomes" id="UP000077154">
    <property type="component" value="Unassembled WGS sequence"/>
</dbReference>
<dbReference type="GeneID" id="36285627"/>
<proteinExistence type="predicted"/>
<dbReference type="OrthoDB" id="5422293at2759"/>
<name>A0A177AFG2_9PEZI</name>
<dbReference type="EMBL" id="KV441390">
    <property type="protein sequence ID" value="OAF60848.1"/>
    <property type="molecule type" value="Genomic_DNA"/>
</dbReference>
<gene>
    <name evidence="1" type="ORF">VC83_02546</name>
</gene>
<reference evidence="1" key="1">
    <citation type="submission" date="2016-03" db="EMBL/GenBank/DDBJ databases">
        <title>Updated assembly of Pseudogymnoascus destructans, the fungus causing white-nose syndrome of bats.</title>
        <authorList>
            <person name="Palmer J.M."/>
            <person name="Drees K.P."/>
            <person name="Foster J.T."/>
            <person name="Lindner D.L."/>
        </authorList>
    </citation>
    <scope>NUCLEOTIDE SEQUENCE [LARGE SCALE GENOMIC DNA]</scope>
    <source>
        <strain evidence="1">20631-21</strain>
    </source>
</reference>
<dbReference type="RefSeq" id="XP_024326129.1">
    <property type="nucleotide sequence ID" value="XM_024466207.1"/>
</dbReference>
<organism evidence="1">
    <name type="scientific">Pseudogymnoascus destructans</name>
    <dbReference type="NCBI Taxonomy" id="655981"/>
    <lineage>
        <taxon>Eukaryota</taxon>
        <taxon>Fungi</taxon>
        <taxon>Dikarya</taxon>
        <taxon>Ascomycota</taxon>
        <taxon>Pezizomycotina</taxon>
        <taxon>Leotiomycetes</taxon>
        <taxon>Thelebolales</taxon>
        <taxon>Thelebolaceae</taxon>
        <taxon>Pseudogymnoascus</taxon>
    </lineage>
</organism>
<protein>
    <submittedName>
        <fullName evidence="1">Uncharacterized protein</fullName>
    </submittedName>
</protein>
<dbReference type="VEuPathDB" id="FungiDB:GMDG_05455"/>
<sequence length="218" mass="25261">MNFLGLPNGIDFPLTRRILHMVSAHPYWDLLRLLWPFPWHLQHSLPLPRPQAFADDQNLFYSRNPLIPQIRLVPLFRARDCPLASFYRIYEAMCAGHGPAVGSETEYFWRRPEDEWTLESMPDPKDADPVRYAMLASLMEAMVDAFNWRLELGLRRGGKRWVEREDDGTPAPFVPEVMPAWAERVPALEDELVIIEGGRGPRFVARNIICHEGDLRTV</sequence>
<dbReference type="AlphaFoldDB" id="A0A177AFG2"/>
<dbReference type="eggNOG" id="ENOG502S3SW">
    <property type="taxonomic scope" value="Eukaryota"/>
</dbReference>
<accession>A0A177AFG2</accession>
<evidence type="ECO:0000313" key="1">
    <source>
        <dbReference type="EMBL" id="OAF60848.1"/>
    </source>
</evidence>